<dbReference type="SUPFAM" id="SSF161187">
    <property type="entry name" value="YfgJ-like"/>
    <property type="match status" value="1"/>
</dbReference>
<dbReference type="InterPro" id="IPR010807">
    <property type="entry name" value="YfgJ-like"/>
</dbReference>
<dbReference type="Proteomes" id="UP000664658">
    <property type="component" value="Unassembled WGS sequence"/>
</dbReference>
<accession>A0A379CLB7</accession>
<dbReference type="EMBL" id="JAFNAA010000012">
    <property type="protein sequence ID" value="MBO1108920.1"/>
    <property type="molecule type" value="Genomic_DNA"/>
</dbReference>
<evidence type="ECO:0000313" key="2">
    <source>
        <dbReference type="Proteomes" id="UP000664658"/>
    </source>
</evidence>
<dbReference type="InterPro" id="IPR029037">
    <property type="entry name" value="DUF1407/YfgJ-like_sf"/>
</dbReference>
<dbReference type="GeneID" id="69705438"/>
<sequence length="85" mass="9417">MSDTQSDMPNGGENSCPHCAGELVWSKGHYHCPECGESFIRLADCPECGQPLQRLAACGAESYFCNHCNVPRSRQTLQFYFQAAE</sequence>
<protein>
    <submittedName>
        <fullName evidence="1">Zinc ribbon domain-containing protein</fullName>
    </submittedName>
</protein>
<organism evidence="1 2">
    <name type="scientific">Plesiomonas shigelloides</name>
    <name type="common">Aeromonas shigelloides</name>
    <dbReference type="NCBI Taxonomy" id="703"/>
    <lineage>
        <taxon>Bacteria</taxon>
        <taxon>Pseudomonadati</taxon>
        <taxon>Pseudomonadota</taxon>
        <taxon>Gammaproteobacteria</taxon>
        <taxon>Enterobacterales</taxon>
        <taxon>Enterobacteriaceae</taxon>
        <taxon>Plesiomonas</taxon>
    </lineage>
</organism>
<dbReference type="AlphaFoldDB" id="A0A379CLB7"/>
<dbReference type="RefSeq" id="WP_010862418.1">
    <property type="nucleotide sequence ID" value="NZ_CP027852.1"/>
</dbReference>
<dbReference type="KEGG" id="pshi:SAMEA2665130_0582"/>
<reference evidence="1" key="1">
    <citation type="submission" date="2021-03" db="EMBL/GenBank/DDBJ databases">
        <title>Plesiomonas shigelloides zfcc0051, isolated from zebrafish feces.</title>
        <authorList>
            <person name="Vanderhoek Z."/>
            <person name="Gaulke C."/>
        </authorList>
    </citation>
    <scope>NUCLEOTIDE SEQUENCE</scope>
    <source>
        <strain evidence="1">Zfcc0051</strain>
    </source>
</reference>
<comment type="caution">
    <text evidence="1">The sequence shown here is derived from an EMBL/GenBank/DDBJ whole genome shotgun (WGS) entry which is preliminary data.</text>
</comment>
<proteinExistence type="predicted"/>
<gene>
    <name evidence="1" type="ORF">J2R62_11975</name>
</gene>
<evidence type="ECO:0000313" key="1">
    <source>
        <dbReference type="EMBL" id="MBO1108920.1"/>
    </source>
</evidence>
<dbReference type="Gene3D" id="2.10.290.10">
    <property type="entry name" value="YfgJ-like"/>
    <property type="match status" value="1"/>
</dbReference>
<name>A0A379CLB7_PLESH</name>
<dbReference type="Pfam" id="PF07191">
    <property type="entry name" value="Zn_ribbon_6"/>
    <property type="match status" value="1"/>
</dbReference>